<dbReference type="HAMAP" id="MF_01393">
    <property type="entry name" value="ATP_synth_a_bact"/>
    <property type="match status" value="1"/>
</dbReference>
<evidence type="ECO:0000313" key="13">
    <source>
        <dbReference type="Proteomes" id="UP000194903"/>
    </source>
</evidence>
<gene>
    <name evidence="11" type="primary">atpB</name>
    <name evidence="12" type="ORF">CBW42_06755</name>
</gene>
<dbReference type="EMBL" id="NHOC01000005">
    <property type="protein sequence ID" value="OUM20525.1"/>
    <property type="molecule type" value="Genomic_DNA"/>
</dbReference>
<keyword evidence="13" id="KW-1185">Reference proteome</keyword>
<keyword evidence="5 11" id="KW-0812">Transmembrane</keyword>
<evidence type="ECO:0000313" key="12">
    <source>
        <dbReference type="EMBL" id="OUM20525.1"/>
    </source>
</evidence>
<evidence type="ECO:0000256" key="5">
    <source>
        <dbReference type="ARBA" id="ARBA00022692"/>
    </source>
</evidence>
<dbReference type="InterPro" id="IPR000568">
    <property type="entry name" value="ATP_synth_F0_asu"/>
</dbReference>
<organism evidence="12 13">
    <name type="scientific">Butyricicoccus porcorum</name>
    <dbReference type="NCBI Taxonomy" id="1945634"/>
    <lineage>
        <taxon>Bacteria</taxon>
        <taxon>Bacillati</taxon>
        <taxon>Bacillota</taxon>
        <taxon>Clostridia</taxon>
        <taxon>Eubacteriales</taxon>
        <taxon>Butyricicoccaceae</taxon>
        <taxon>Butyricicoccus</taxon>
    </lineage>
</organism>
<evidence type="ECO:0000256" key="9">
    <source>
        <dbReference type="ARBA" id="ARBA00023136"/>
    </source>
</evidence>
<evidence type="ECO:0000256" key="4">
    <source>
        <dbReference type="ARBA" id="ARBA00022547"/>
    </source>
</evidence>
<evidence type="ECO:0000256" key="3">
    <source>
        <dbReference type="ARBA" id="ARBA00022448"/>
    </source>
</evidence>
<dbReference type="PANTHER" id="PTHR42823">
    <property type="entry name" value="ATP SYNTHASE SUBUNIT A, CHLOROPLASTIC"/>
    <property type="match status" value="1"/>
</dbReference>
<comment type="subcellular location">
    <subcellularLocation>
        <location evidence="11">Cell membrane</location>
        <topology evidence="11">Multi-pass membrane protein</topology>
    </subcellularLocation>
    <subcellularLocation>
        <location evidence="1">Membrane</location>
        <topology evidence="1">Multi-pass membrane protein</topology>
    </subcellularLocation>
</comment>
<dbReference type="AlphaFoldDB" id="A0A252F416"/>
<proteinExistence type="inferred from homology"/>
<evidence type="ECO:0000256" key="11">
    <source>
        <dbReference type="HAMAP-Rule" id="MF_01393"/>
    </source>
</evidence>
<keyword evidence="8 11" id="KW-0406">Ion transport</keyword>
<comment type="function">
    <text evidence="11">Key component of the proton channel; it plays a direct role in the translocation of protons across the membrane.</text>
</comment>
<name>A0A252F416_9FIRM</name>
<dbReference type="Pfam" id="PF00119">
    <property type="entry name" value="ATP-synt_A"/>
    <property type="match status" value="1"/>
</dbReference>
<accession>A0A252F416</accession>
<dbReference type="RefSeq" id="WP_087019023.1">
    <property type="nucleotide sequence ID" value="NZ_CP178353.1"/>
</dbReference>
<keyword evidence="9 11" id="KW-0472">Membrane</keyword>
<evidence type="ECO:0000256" key="1">
    <source>
        <dbReference type="ARBA" id="ARBA00004141"/>
    </source>
</evidence>
<dbReference type="PANTHER" id="PTHR42823:SF3">
    <property type="entry name" value="ATP SYNTHASE SUBUNIT A, CHLOROPLASTIC"/>
    <property type="match status" value="1"/>
</dbReference>
<dbReference type="GO" id="GO:0045259">
    <property type="term" value="C:proton-transporting ATP synthase complex"/>
    <property type="evidence" value="ECO:0007669"/>
    <property type="project" value="UniProtKB-KW"/>
</dbReference>
<keyword evidence="6 11" id="KW-0375">Hydrogen ion transport</keyword>
<dbReference type="GO" id="GO:0042777">
    <property type="term" value="P:proton motive force-driven plasma membrane ATP synthesis"/>
    <property type="evidence" value="ECO:0007669"/>
    <property type="project" value="TreeGrafter"/>
</dbReference>
<keyword evidence="7 11" id="KW-1133">Transmembrane helix</keyword>
<feature type="transmembrane region" description="Helical" evidence="11">
    <location>
        <begin position="110"/>
        <end position="129"/>
    </location>
</feature>
<dbReference type="OrthoDB" id="9789241at2"/>
<dbReference type="Gene3D" id="1.20.120.220">
    <property type="entry name" value="ATP synthase, F0 complex, subunit A"/>
    <property type="match status" value="1"/>
</dbReference>
<evidence type="ECO:0000256" key="7">
    <source>
        <dbReference type="ARBA" id="ARBA00022989"/>
    </source>
</evidence>
<dbReference type="PRINTS" id="PR00123">
    <property type="entry name" value="ATPASEA"/>
</dbReference>
<keyword evidence="10 11" id="KW-0066">ATP synthesis</keyword>
<dbReference type="SUPFAM" id="SSF81336">
    <property type="entry name" value="F1F0 ATP synthase subunit A"/>
    <property type="match status" value="1"/>
</dbReference>
<evidence type="ECO:0000256" key="6">
    <source>
        <dbReference type="ARBA" id="ARBA00022781"/>
    </source>
</evidence>
<dbReference type="Proteomes" id="UP000194903">
    <property type="component" value="Unassembled WGS sequence"/>
</dbReference>
<evidence type="ECO:0000256" key="10">
    <source>
        <dbReference type="ARBA" id="ARBA00023310"/>
    </source>
</evidence>
<protein>
    <recommendedName>
        <fullName evidence="11">ATP synthase subunit a</fullName>
    </recommendedName>
    <alternativeName>
        <fullName evidence="11">ATP synthase F0 sector subunit a</fullName>
    </alternativeName>
    <alternativeName>
        <fullName evidence="11">F-ATPase subunit 6</fullName>
    </alternativeName>
</protein>
<sequence length="245" mass="26662">MDNISIAGAKIYYTIPGINYPVTQTVVNAWIAMIIIVGVCIWLTRGLKVHATTKRQTVAEMAVQMAQNLVRGSMGEGWDDFVPFIAAILSMSVVSSFMSLTGAYSPTNDLNTFLAWSIVVFVLITYYKIKTKGFGGYLKSFTEPIFVMTPMNIISEIATPVSMALRHFANIVSGYVIGLLLYAALGAVSKAVLFWLPGSLSAIPILQIGIPAVLNVYFTCFSGCVQPYIFCMLTMQFVASAASDE</sequence>
<dbReference type="InterPro" id="IPR045082">
    <property type="entry name" value="ATP_syn_F0_a_bact/chloroplast"/>
</dbReference>
<keyword evidence="11" id="KW-1003">Cell membrane</keyword>
<dbReference type="GO" id="GO:0005886">
    <property type="term" value="C:plasma membrane"/>
    <property type="evidence" value="ECO:0007669"/>
    <property type="project" value="UniProtKB-SubCell"/>
</dbReference>
<keyword evidence="4 11" id="KW-0138">CF(0)</keyword>
<reference evidence="12 13" key="1">
    <citation type="submission" date="2017-05" db="EMBL/GenBank/DDBJ databases">
        <title>Butyricicoccus porcorum sp. nov. a butyrate-producing bacterium from the swine intestinal tract.</title>
        <authorList>
            <person name="Trachsel J."/>
            <person name="Humphrey S."/>
            <person name="Allen H.K."/>
        </authorList>
    </citation>
    <scope>NUCLEOTIDE SEQUENCE [LARGE SCALE GENOMIC DNA]</scope>
    <source>
        <strain evidence="12">BB10</strain>
    </source>
</reference>
<feature type="transmembrane region" description="Helical" evidence="11">
    <location>
        <begin position="81"/>
        <end position="104"/>
    </location>
</feature>
<dbReference type="InterPro" id="IPR035908">
    <property type="entry name" value="F0_ATP_A_sf"/>
</dbReference>
<evidence type="ECO:0000256" key="8">
    <source>
        <dbReference type="ARBA" id="ARBA00023065"/>
    </source>
</evidence>
<comment type="caution">
    <text evidence="12">The sequence shown here is derived from an EMBL/GenBank/DDBJ whole genome shotgun (WGS) entry which is preliminary data.</text>
</comment>
<comment type="similarity">
    <text evidence="2 11">Belongs to the ATPase A chain family.</text>
</comment>
<feature type="transmembrane region" description="Helical" evidence="11">
    <location>
        <begin position="29"/>
        <end position="47"/>
    </location>
</feature>
<feature type="transmembrane region" description="Helical" evidence="11">
    <location>
        <begin position="167"/>
        <end position="185"/>
    </location>
</feature>
<evidence type="ECO:0000256" key="2">
    <source>
        <dbReference type="ARBA" id="ARBA00006810"/>
    </source>
</evidence>
<keyword evidence="3 11" id="KW-0813">Transport</keyword>
<dbReference type="GO" id="GO:0046933">
    <property type="term" value="F:proton-transporting ATP synthase activity, rotational mechanism"/>
    <property type="evidence" value="ECO:0007669"/>
    <property type="project" value="UniProtKB-UniRule"/>
</dbReference>